<evidence type="ECO:0000313" key="1">
    <source>
        <dbReference type="EMBL" id="MPM05754.1"/>
    </source>
</evidence>
<reference evidence="1" key="1">
    <citation type="submission" date="2019-08" db="EMBL/GenBank/DDBJ databases">
        <authorList>
            <person name="Kucharzyk K."/>
            <person name="Murdoch R.W."/>
            <person name="Higgins S."/>
            <person name="Loffler F."/>
        </authorList>
    </citation>
    <scope>NUCLEOTIDE SEQUENCE</scope>
</reference>
<dbReference type="InterPro" id="IPR011042">
    <property type="entry name" value="6-blade_b-propeller_TolB-like"/>
</dbReference>
<dbReference type="AlphaFoldDB" id="A0A644WUL7"/>
<name>A0A644WUL7_9ZZZZ</name>
<dbReference type="SUPFAM" id="SSF63825">
    <property type="entry name" value="YWTD domain"/>
    <property type="match status" value="1"/>
</dbReference>
<dbReference type="PROSITE" id="PS51257">
    <property type="entry name" value="PROKAR_LIPOPROTEIN"/>
    <property type="match status" value="1"/>
</dbReference>
<protein>
    <recommendedName>
        <fullName evidence="2">6-bladed beta-propeller</fullName>
    </recommendedName>
</protein>
<dbReference type="Gene3D" id="2.120.10.30">
    <property type="entry name" value="TolB, C-terminal domain"/>
    <property type="match status" value="1"/>
</dbReference>
<gene>
    <name evidence="1" type="ORF">SDC9_52045</name>
</gene>
<dbReference type="EMBL" id="VSSQ01001162">
    <property type="protein sequence ID" value="MPM05754.1"/>
    <property type="molecule type" value="Genomic_DNA"/>
</dbReference>
<organism evidence="1">
    <name type="scientific">bioreactor metagenome</name>
    <dbReference type="NCBI Taxonomy" id="1076179"/>
    <lineage>
        <taxon>unclassified sequences</taxon>
        <taxon>metagenomes</taxon>
        <taxon>ecological metagenomes</taxon>
    </lineage>
</organism>
<dbReference type="Pfam" id="PF17170">
    <property type="entry name" value="DUF5128"/>
    <property type="match status" value="1"/>
</dbReference>
<proteinExistence type="predicted"/>
<sequence>MKKIYSFIKSCFTQSCLICILLSCGSNSKQQKMTFWDNCDIVATREIVNGDTVVVCDLSAVKQKLNIPLSLLVEDFEVIKFDNSKEEALISQRIMAPIVFSKNYMALHSFGAFPLKLFKRDGTFLRHIGAIGQGPGEYYMISEVQIDEDNNRIYLSSWISDKILIYDLDGNIYPPIPLPRRVVRCRMRVDSTNKTVLMMGVFFEDTKSHIWIQDFGGRVIQETSSLPYDSDQQPIEDFIITGQHTKSIELFREHYKNSNDLLYHYSIDSNKLIPRFKIINMKNDIVLYELPNQYIVETVHSTGVQNDVISTKIIIDKVSLKGCYFDGFITPSGVLLDQYPMLAYMTNGYFSLVDFGSEIEKRILKVNEKDLSSENREKLDKLRKIIEKEEDDCSLLFVGKFKQ</sequence>
<accession>A0A644WUL7</accession>
<evidence type="ECO:0008006" key="2">
    <source>
        <dbReference type="Google" id="ProtNLM"/>
    </source>
</evidence>
<comment type="caution">
    <text evidence="1">The sequence shown here is derived from an EMBL/GenBank/DDBJ whole genome shotgun (WGS) entry which is preliminary data.</text>
</comment>